<dbReference type="EMBL" id="CP004389">
    <property type="protein sequence ID" value="AJD54424.1"/>
    <property type="molecule type" value="Genomic_DNA"/>
</dbReference>
<proteinExistence type="predicted"/>
<protein>
    <submittedName>
        <fullName evidence="1">Uncharacterized protein</fullName>
    </submittedName>
</protein>
<dbReference type="Proteomes" id="UP000007127">
    <property type="component" value="Plasmid"/>
</dbReference>
<accession>A0AB72UK28</accession>
<sequence>MLMEDTLPASPFAQNDSEVAHSKKFRSGDLDNVLAKIELVASVVPVFVSAANAAKGSTGVFVHRLQSLLGSCTSLGDEILTACGGDETAIEHADLRRLALETAAGLLASAERRGLQNLQEQGLIAPLVEAVTDLDGGYSLDAPALPHLAPDFLWKIRIVQAFGDVLAKAIAFPLVRCRAQVIRDILVAGQDIAISTGFALVRDADPRDLGGAGKGATQEEARAAEEAALALLPIVGQVLYRQYTIAASEFKLTDDDELDGFLNTLLTRSSHDVGTLVSLVRVHG</sequence>
<keyword evidence="1" id="KW-0614">Plasmid</keyword>
<geneLocation type="plasmid" evidence="2"/>
<evidence type="ECO:0000313" key="1">
    <source>
        <dbReference type="EMBL" id="AJD54424.1"/>
    </source>
</evidence>
<dbReference type="AlphaFoldDB" id="A0AB72UK28"/>
<gene>
    <name evidence="1" type="ORF">TH3_21758</name>
</gene>
<reference evidence="1 2" key="1">
    <citation type="journal article" date="2012" name="J. Bacteriol.">
        <title>Genome sequence of Thalassospira xiamenensis type strain M-5.</title>
        <authorList>
            <person name="Lai Q."/>
            <person name="Shao Z."/>
        </authorList>
    </citation>
    <scope>NUCLEOTIDE SEQUENCE [LARGE SCALE GENOMIC DNA]</scope>
    <source>
        <strain evidence="1 2">M-5</strain>
    </source>
</reference>
<organism evidence="1 2">
    <name type="scientific">Thalassospira xiamenensis M-5 = DSM 17429</name>
    <dbReference type="NCBI Taxonomy" id="1123366"/>
    <lineage>
        <taxon>Bacteria</taxon>
        <taxon>Pseudomonadati</taxon>
        <taxon>Pseudomonadota</taxon>
        <taxon>Alphaproteobacteria</taxon>
        <taxon>Rhodospirillales</taxon>
        <taxon>Thalassospiraceae</taxon>
        <taxon>Thalassospira</taxon>
    </lineage>
</organism>
<dbReference type="KEGG" id="txi:TH3_21758"/>
<name>A0AB72UK28_9PROT</name>
<evidence type="ECO:0000313" key="2">
    <source>
        <dbReference type="Proteomes" id="UP000007127"/>
    </source>
</evidence>